<protein>
    <recommendedName>
        <fullName evidence="5">YbjN domain-containing protein</fullName>
    </recommendedName>
</protein>
<evidence type="ECO:0000313" key="4">
    <source>
        <dbReference type="Proteomes" id="UP000215374"/>
    </source>
</evidence>
<reference evidence="1 3" key="1">
    <citation type="submission" date="2014-08" db="EMBL/GenBank/DDBJ databases">
        <title>Complete genome sequence of Corynebacterium imitans DSM 44264, isolated from a five-month-old boy with suspected pharyngeal diphtheria.</title>
        <authorList>
            <person name="Mollmann S."/>
            <person name="Albersmeier A."/>
            <person name="Ruckert C."/>
            <person name="Tauch A."/>
        </authorList>
    </citation>
    <scope>NUCLEOTIDE SEQUENCE [LARGE SCALE GENOMIC DNA]</scope>
    <source>
        <strain evidence="1 3">DSM 44264</strain>
    </source>
</reference>
<evidence type="ECO:0000313" key="1">
    <source>
        <dbReference type="EMBL" id="AIJ33416.1"/>
    </source>
</evidence>
<evidence type="ECO:0000313" key="3">
    <source>
        <dbReference type="Proteomes" id="UP000028780"/>
    </source>
</evidence>
<name>A0A076NMK7_9CORY</name>
<evidence type="ECO:0000313" key="2">
    <source>
        <dbReference type="EMBL" id="SNV69390.1"/>
    </source>
</evidence>
<keyword evidence="3" id="KW-1185">Reference proteome</keyword>
<dbReference type="KEGG" id="cii:CIMIT_05435"/>
<dbReference type="EMBL" id="LT906467">
    <property type="protein sequence ID" value="SNV69390.1"/>
    <property type="molecule type" value="Genomic_DNA"/>
</dbReference>
<dbReference type="STRING" id="156978.CIMIT_05435"/>
<dbReference type="RefSeq" id="WP_038590185.1">
    <property type="nucleotide sequence ID" value="NZ_CP009211.1"/>
</dbReference>
<proteinExistence type="predicted"/>
<sequence length="147" mass="16519">MALAPVTQERVEATLDAMGLKHYRSESDGLTVTAFPSAVCFFRLEGDMFNIVSRWLGKAHSDEDKEALRRAVNHLNRSLPRLRAHRVDWEDGAMLAFIDAPFFPVGGLDDDQLHKILDFTFAMLRYATDSLNEQLPQLRAAANEGEA</sequence>
<dbReference type="HOGENOM" id="CLU_1764943_0_0_11"/>
<reference evidence="2 4" key="2">
    <citation type="submission" date="2017-06" db="EMBL/GenBank/DDBJ databases">
        <authorList>
            <consortium name="Pathogen Informatics"/>
        </authorList>
    </citation>
    <scope>NUCLEOTIDE SEQUENCE [LARGE SCALE GENOMIC DNA]</scope>
    <source>
        <strain evidence="2 4">NCTC13015</strain>
    </source>
</reference>
<gene>
    <name evidence="1" type="ORF">CIMIT_05435</name>
    <name evidence="2" type="ORF">SAMEA4535761_01153</name>
</gene>
<evidence type="ECO:0008006" key="5">
    <source>
        <dbReference type="Google" id="ProtNLM"/>
    </source>
</evidence>
<dbReference type="Proteomes" id="UP000028780">
    <property type="component" value="Chromosome"/>
</dbReference>
<dbReference type="InterPro" id="IPR019660">
    <property type="entry name" value="Put_sensory_transdc_reg_YbjN"/>
</dbReference>
<dbReference type="AlphaFoldDB" id="A0A076NMK7"/>
<dbReference type="Pfam" id="PF10722">
    <property type="entry name" value="YbjN"/>
    <property type="match status" value="1"/>
</dbReference>
<dbReference type="Proteomes" id="UP000215374">
    <property type="component" value="Chromosome 1"/>
</dbReference>
<accession>A0A076NMK7</accession>
<dbReference type="OrthoDB" id="4405027at2"/>
<dbReference type="EMBL" id="CP009211">
    <property type="protein sequence ID" value="AIJ33416.1"/>
    <property type="molecule type" value="Genomic_DNA"/>
</dbReference>
<organism evidence="1 3">
    <name type="scientific">Corynebacterium imitans</name>
    <dbReference type="NCBI Taxonomy" id="156978"/>
    <lineage>
        <taxon>Bacteria</taxon>
        <taxon>Bacillati</taxon>
        <taxon>Actinomycetota</taxon>
        <taxon>Actinomycetes</taxon>
        <taxon>Mycobacteriales</taxon>
        <taxon>Corynebacteriaceae</taxon>
        <taxon>Corynebacterium</taxon>
    </lineage>
</organism>